<dbReference type="NCBIfam" id="NF033547">
    <property type="entry name" value="transpos_IS1595"/>
    <property type="match status" value="1"/>
</dbReference>
<dbReference type="Pfam" id="PF12760">
    <property type="entry name" value="Zn_ribbon_IS1595"/>
    <property type="match status" value="1"/>
</dbReference>
<evidence type="ECO:0000313" key="2">
    <source>
        <dbReference type="EMBL" id="KAA5804018.1"/>
    </source>
</evidence>
<accession>A0A5M6ZLC2</accession>
<dbReference type="PANTHER" id="PTHR47163">
    <property type="entry name" value="DDE_TNP_IS1595 DOMAIN-CONTAINING PROTEIN"/>
    <property type="match status" value="1"/>
</dbReference>
<organism evidence="2 3">
    <name type="scientific">Alkalicaulis satelles</name>
    <dbReference type="NCBI Taxonomy" id="2609175"/>
    <lineage>
        <taxon>Bacteria</taxon>
        <taxon>Pseudomonadati</taxon>
        <taxon>Pseudomonadota</taxon>
        <taxon>Alphaproteobacteria</taxon>
        <taxon>Maricaulales</taxon>
        <taxon>Maricaulaceae</taxon>
        <taxon>Alkalicaulis</taxon>
    </lineage>
</organism>
<dbReference type="SMART" id="SM01126">
    <property type="entry name" value="DDE_Tnp_IS1595"/>
    <property type="match status" value="1"/>
</dbReference>
<gene>
    <name evidence="2" type="ORF">F1654_09565</name>
</gene>
<dbReference type="InterPro" id="IPR053164">
    <property type="entry name" value="IS1016-like_transposase"/>
</dbReference>
<sequence>MTDLTSPIFHDEQAAREHFEKLRWPNGRTCPHCGEVDNSTLMQGKSHRPGLYKCKGCEKPFTATMGTVFESSKLPLTKWLLAVQLMVSSKKGISAAQLQRNLGLGSYRTAWFVAHRIREAMREGSLETPMGGGGGDVEADETFIGRDSDVPESRLPYRSMCKVLTLVDRDTGRARSFVMDHLSAKTIAPILQENIAKEARLITDEAAHYRALGKDFAAHGSVSHARDEYVSREDRTINTQTIEGFFAIFKRGMRGIYQHCAKRHLHRYMAEFDFRYTHRIARGVDDDMRAAKAITGAIGKRLKYQRPCGPETAALAG</sequence>
<comment type="caution">
    <text evidence="2">The sequence shown here is derived from an EMBL/GenBank/DDBJ whole genome shotgun (WGS) entry which is preliminary data.</text>
</comment>
<feature type="domain" description="ISXO2-like transposase" evidence="1">
    <location>
        <begin position="129"/>
        <end position="277"/>
    </location>
</feature>
<proteinExistence type="predicted"/>
<evidence type="ECO:0000313" key="3">
    <source>
        <dbReference type="Proteomes" id="UP000325122"/>
    </source>
</evidence>
<dbReference type="Pfam" id="PF12762">
    <property type="entry name" value="DDE_Tnp_IS1595"/>
    <property type="match status" value="1"/>
</dbReference>
<dbReference type="Proteomes" id="UP000325122">
    <property type="component" value="Unassembled WGS sequence"/>
</dbReference>
<keyword evidence="3" id="KW-1185">Reference proteome</keyword>
<dbReference type="InterPro" id="IPR024445">
    <property type="entry name" value="Tnp_ISXO2-like"/>
</dbReference>
<reference evidence="2 3" key="1">
    <citation type="submission" date="2019-09" db="EMBL/GenBank/DDBJ databases">
        <authorList>
            <person name="Kevbrin V."/>
            <person name="Grouzdev D.S."/>
        </authorList>
    </citation>
    <scope>NUCLEOTIDE SEQUENCE [LARGE SCALE GENOMIC DNA]</scope>
    <source>
        <strain evidence="2 3">G-192</strain>
    </source>
</reference>
<dbReference type="PANTHER" id="PTHR47163:SF2">
    <property type="entry name" value="SI:DKEY-17M8.2"/>
    <property type="match status" value="1"/>
</dbReference>
<name>A0A5M6ZLC2_9PROT</name>
<dbReference type="AlphaFoldDB" id="A0A5M6ZLC2"/>
<evidence type="ECO:0000259" key="1">
    <source>
        <dbReference type="SMART" id="SM01126"/>
    </source>
</evidence>
<dbReference type="EMBL" id="VWOJ01000002">
    <property type="protein sequence ID" value="KAA5804018.1"/>
    <property type="molecule type" value="Genomic_DNA"/>
</dbReference>
<protein>
    <submittedName>
        <fullName evidence="2">IS1595 family transposase</fullName>
    </submittedName>
</protein>
<dbReference type="RefSeq" id="WP_150023285.1">
    <property type="nucleotide sequence ID" value="NZ_VWOJ01000002.1"/>
</dbReference>
<dbReference type="InterPro" id="IPR024442">
    <property type="entry name" value="Transposase_Zn_ribbon"/>
</dbReference>